<feature type="region of interest" description="Disordered" evidence="1">
    <location>
        <begin position="110"/>
        <end position="136"/>
    </location>
</feature>
<dbReference type="PANTHER" id="PTHR10398">
    <property type="entry name" value="AFADIN"/>
    <property type="match status" value="1"/>
</dbReference>
<keyword evidence="4" id="KW-1185">Reference proteome</keyword>
<dbReference type="InParanoid" id="A0A1V9XBT3"/>
<evidence type="ECO:0000259" key="2">
    <source>
        <dbReference type="PROSITE" id="PS50200"/>
    </source>
</evidence>
<evidence type="ECO:0000313" key="3">
    <source>
        <dbReference type="EMBL" id="OQR70802.1"/>
    </source>
</evidence>
<evidence type="ECO:0000313" key="4">
    <source>
        <dbReference type="Proteomes" id="UP000192247"/>
    </source>
</evidence>
<organism evidence="3 4">
    <name type="scientific">Tropilaelaps mercedesae</name>
    <dbReference type="NCBI Taxonomy" id="418985"/>
    <lineage>
        <taxon>Eukaryota</taxon>
        <taxon>Metazoa</taxon>
        <taxon>Ecdysozoa</taxon>
        <taxon>Arthropoda</taxon>
        <taxon>Chelicerata</taxon>
        <taxon>Arachnida</taxon>
        <taxon>Acari</taxon>
        <taxon>Parasitiformes</taxon>
        <taxon>Mesostigmata</taxon>
        <taxon>Gamasina</taxon>
        <taxon>Dermanyssoidea</taxon>
        <taxon>Laelapidae</taxon>
        <taxon>Tropilaelaps</taxon>
    </lineage>
</organism>
<sequence length="381" mass="42999">MRFYFQDSDQRVVTKCLRVASSAWVRDVVPTLIEKFRPDLGMLTAPDYSRYALYEIHENGEERKLAGDERPLIVQLRWHEHDREGRFLFRRMDAKSHLPRLNEENSLRFQKKRMSKREKKKLAKKQAESAAQLRDASGEEKIAHKLYSEMPETSFTRSISNPEAVMRRRRQQKLERKLQQFREESAALGTRGTSAGATGGGAGGPGAGGTLRIFGESLNRDVPYKTLLLSIKDSAAHVVREMLDKYALECDEAAAAKYCLVQVFVAHPPNGGSNDGSLPTDSSLVKEYILDDDDCPLAIMRQHNRLKGILSFHIRRRPHDYQPRKRKKKSKPAQLPEGVTLDRLPYLQEIRASPGTLACGGSLEAIASIQGNWSADVVTPS</sequence>
<dbReference type="STRING" id="418985.A0A1V9XBT3"/>
<comment type="caution">
    <text evidence="3">The sequence shown here is derived from an EMBL/GenBank/DDBJ whole genome shotgun (WGS) entry which is preliminary data.</text>
</comment>
<dbReference type="InterPro" id="IPR028842">
    <property type="entry name" value="Afadin"/>
</dbReference>
<feature type="compositionally biased region" description="Basic residues" evidence="1">
    <location>
        <begin position="110"/>
        <end position="124"/>
    </location>
</feature>
<dbReference type="Proteomes" id="UP000192247">
    <property type="component" value="Unassembled WGS sequence"/>
</dbReference>
<dbReference type="EMBL" id="MNPL01016066">
    <property type="protein sequence ID" value="OQR70802.1"/>
    <property type="molecule type" value="Genomic_DNA"/>
</dbReference>
<dbReference type="GO" id="GO:0005912">
    <property type="term" value="C:adherens junction"/>
    <property type="evidence" value="ECO:0007669"/>
    <property type="project" value="TreeGrafter"/>
</dbReference>
<dbReference type="OrthoDB" id="6422148at2759"/>
<dbReference type="Pfam" id="PF00788">
    <property type="entry name" value="RA"/>
    <property type="match status" value="2"/>
</dbReference>
<dbReference type="CDD" id="cd01781">
    <property type="entry name" value="RA2_Afadin"/>
    <property type="match status" value="1"/>
</dbReference>
<feature type="region of interest" description="Disordered" evidence="1">
    <location>
        <begin position="185"/>
        <end position="204"/>
    </location>
</feature>
<name>A0A1V9XBT3_9ACAR</name>
<protein>
    <submittedName>
        <fullName evidence="3">Afadin-like</fullName>
    </submittedName>
</protein>
<dbReference type="AlphaFoldDB" id="A0A1V9XBT3"/>
<feature type="domain" description="Ras-associating" evidence="2">
    <location>
        <begin position="1"/>
        <end position="94"/>
    </location>
</feature>
<dbReference type="PANTHER" id="PTHR10398:SF2">
    <property type="entry name" value="AFADIN"/>
    <property type="match status" value="1"/>
</dbReference>
<accession>A0A1V9XBT3</accession>
<gene>
    <name evidence="3" type="ORF">BIW11_01622</name>
</gene>
<dbReference type="GO" id="GO:0007165">
    <property type="term" value="P:signal transduction"/>
    <property type="evidence" value="ECO:0007669"/>
    <property type="project" value="InterPro"/>
</dbReference>
<dbReference type="SUPFAM" id="SSF54236">
    <property type="entry name" value="Ubiquitin-like"/>
    <property type="match status" value="2"/>
</dbReference>
<feature type="compositionally biased region" description="Low complexity" evidence="1">
    <location>
        <begin position="186"/>
        <end position="196"/>
    </location>
</feature>
<dbReference type="InterPro" id="IPR000159">
    <property type="entry name" value="RA_dom"/>
</dbReference>
<reference evidence="3 4" key="1">
    <citation type="journal article" date="2017" name="Gigascience">
        <title>Draft genome of the honey bee ectoparasitic mite, Tropilaelaps mercedesae, is shaped by the parasitic life history.</title>
        <authorList>
            <person name="Dong X."/>
            <person name="Armstrong S.D."/>
            <person name="Xia D."/>
            <person name="Makepeace B.L."/>
            <person name="Darby A.C."/>
            <person name="Kadowaki T."/>
        </authorList>
    </citation>
    <scope>NUCLEOTIDE SEQUENCE [LARGE SCALE GENOMIC DNA]</scope>
    <source>
        <strain evidence="3">Wuxi-XJTLU</strain>
    </source>
</reference>
<dbReference type="InterPro" id="IPR029071">
    <property type="entry name" value="Ubiquitin-like_domsf"/>
</dbReference>
<dbReference type="PROSITE" id="PS50200">
    <property type="entry name" value="RA"/>
    <property type="match status" value="2"/>
</dbReference>
<dbReference type="GO" id="GO:0050839">
    <property type="term" value="F:cell adhesion molecule binding"/>
    <property type="evidence" value="ECO:0007669"/>
    <property type="project" value="TreeGrafter"/>
</dbReference>
<dbReference type="GO" id="GO:0032880">
    <property type="term" value="P:regulation of protein localization"/>
    <property type="evidence" value="ECO:0007669"/>
    <property type="project" value="TreeGrafter"/>
</dbReference>
<proteinExistence type="predicted"/>
<evidence type="ECO:0000256" key="1">
    <source>
        <dbReference type="SAM" id="MobiDB-lite"/>
    </source>
</evidence>
<dbReference type="Gene3D" id="3.10.20.90">
    <property type="entry name" value="Phosphatidylinositol 3-kinase Catalytic Subunit, Chain A, domain 1"/>
    <property type="match status" value="2"/>
</dbReference>
<feature type="domain" description="Ras-associating" evidence="2">
    <location>
        <begin position="207"/>
        <end position="319"/>
    </location>
</feature>
<dbReference type="SMART" id="SM00314">
    <property type="entry name" value="RA"/>
    <property type="match status" value="2"/>
</dbReference>